<evidence type="ECO:0000313" key="2">
    <source>
        <dbReference type="Proteomes" id="UP000073601"/>
    </source>
</evidence>
<dbReference type="Proteomes" id="UP000073601">
    <property type="component" value="Unassembled WGS sequence"/>
</dbReference>
<gene>
    <name evidence="1" type="ORF">GMA8713_04463</name>
</gene>
<keyword evidence="2" id="KW-1185">Reference proteome</keyword>
<dbReference type="EMBL" id="FIZY01000065">
    <property type="protein sequence ID" value="CZF86429.1"/>
    <property type="molecule type" value="Genomic_DNA"/>
</dbReference>
<organism evidence="1 2">
    <name type="scientific">Grimontia marina</name>
    <dbReference type="NCBI Taxonomy" id="646534"/>
    <lineage>
        <taxon>Bacteria</taxon>
        <taxon>Pseudomonadati</taxon>
        <taxon>Pseudomonadota</taxon>
        <taxon>Gammaproteobacteria</taxon>
        <taxon>Vibrionales</taxon>
        <taxon>Vibrionaceae</taxon>
        <taxon>Grimontia</taxon>
    </lineage>
</organism>
<name>A0A128FI07_9GAMM</name>
<dbReference type="AlphaFoldDB" id="A0A128FI07"/>
<evidence type="ECO:0000313" key="1">
    <source>
        <dbReference type="EMBL" id="CZF86429.1"/>
    </source>
</evidence>
<sequence>MISHYGFIIKAPDYQQDQHRSVIESPLFRTEILGVSSDEEAVAAARALIDNGAQVVELCGGFGVESAEKIIAALGSDVPIGFISFSEQELKKLGENN</sequence>
<reference evidence="2" key="1">
    <citation type="submission" date="2016-02" db="EMBL/GenBank/DDBJ databases">
        <authorList>
            <person name="Rodrigo-Torres Lidia"/>
            <person name="Arahal R.David."/>
        </authorList>
    </citation>
    <scope>NUCLEOTIDE SEQUENCE [LARGE SCALE GENOMIC DNA]</scope>
    <source>
        <strain evidence="2">CECT 8713</strain>
    </source>
</reference>
<dbReference type="OrthoDB" id="8595161at2"/>
<dbReference type="RefSeq" id="WP_062714317.1">
    <property type="nucleotide sequence ID" value="NZ_CAWRCI010000065.1"/>
</dbReference>
<accession>A0A128FI07</accession>
<protein>
    <submittedName>
        <fullName evidence="1">Uncharacterized protein</fullName>
    </submittedName>
</protein>
<proteinExistence type="predicted"/>
<dbReference type="InterPro" id="IPR045441">
    <property type="entry name" value="DUF6506"/>
</dbReference>
<dbReference type="Pfam" id="PF20116">
    <property type="entry name" value="DUF6506"/>
    <property type="match status" value="1"/>
</dbReference>